<dbReference type="STRING" id="983920.Y88_0440"/>
<dbReference type="AlphaFoldDB" id="F1Z9C0"/>
<organism evidence="1 2">
    <name type="scientific">Novosphingobium nitrogenifigens DSM 19370</name>
    <dbReference type="NCBI Taxonomy" id="983920"/>
    <lineage>
        <taxon>Bacteria</taxon>
        <taxon>Pseudomonadati</taxon>
        <taxon>Pseudomonadota</taxon>
        <taxon>Alphaproteobacteria</taxon>
        <taxon>Sphingomonadales</taxon>
        <taxon>Sphingomonadaceae</taxon>
        <taxon>Novosphingobium</taxon>
    </lineage>
</organism>
<evidence type="ECO:0000313" key="1">
    <source>
        <dbReference type="EMBL" id="EGD58385.1"/>
    </source>
</evidence>
<gene>
    <name evidence="1" type="ORF">Y88_0440</name>
</gene>
<dbReference type="HOGENOM" id="CLU_086293_2_1_5"/>
<dbReference type="NCBIfam" id="TIGR01634">
    <property type="entry name" value="tail_P2_I"/>
    <property type="match status" value="1"/>
</dbReference>
<dbReference type="Pfam" id="PF09684">
    <property type="entry name" value="Tail_P2_I"/>
    <property type="match status" value="1"/>
</dbReference>
<dbReference type="InterPro" id="IPR006521">
    <property type="entry name" value="Tail_protein_I"/>
</dbReference>
<comment type="caution">
    <text evidence="1">The sequence shown here is derived from an EMBL/GenBank/DDBJ whole genome shotgun (WGS) entry which is preliminary data.</text>
</comment>
<dbReference type="EMBL" id="AEWJ01000041">
    <property type="protein sequence ID" value="EGD58385.1"/>
    <property type="molecule type" value="Genomic_DNA"/>
</dbReference>
<sequence length="181" mass="19045">MDETLLPPNATPLETALAKTMAARLGALPVDLRALWNPQACPEALLPWLAWTLAVDKLSDTWPLAVRRARIASAIAIHRHKGTVQAIKSIIAAYGGSFNLAEWWQTTPRGDPYTFSLSLAVGGQTSAPSADLVEGLIADIERAKPARAHFTVAIATNAAAAIGLAALARGSIYARLSATAA</sequence>
<dbReference type="OrthoDB" id="90759at2"/>
<dbReference type="Proteomes" id="UP000004728">
    <property type="component" value="Unassembled WGS sequence"/>
</dbReference>
<name>F1Z9C0_9SPHN</name>
<dbReference type="RefSeq" id="WP_008066879.1">
    <property type="nucleotide sequence ID" value="NZ_AQWK01000002.1"/>
</dbReference>
<accession>F1Z9C0</accession>
<reference evidence="1 2" key="1">
    <citation type="journal article" date="2012" name="J. Bacteriol.">
        <title>Draft Genome Sequence of Novosphingobium nitrogenifigens Y88T.</title>
        <authorList>
            <person name="Strabala T.J."/>
            <person name="Macdonald L."/>
            <person name="Liu V."/>
            <person name="Smit A.M."/>
        </authorList>
    </citation>
    <scope>NUCLEOTIDE SEQUENCE [LARGE SCALE GENOMIC DNA]</scope>
    <source>
        <strain evidence="1 2">DSM 19370</strain>
    </source>
</reference>
<proteinExistence type="predicted"/>
<dbReference type="InParanoid" id="F1Z9C0"/>
<protein>
    <submittedName>
        <fullName evidence="1">Phage-related tail protein</fullName>
    </submittedName>
</protein>
<evidence type="ECO:0000313" key="2">
    <source>
        <dbReference type="Proteomes" id="UP000004728"/>
    </source>
</evidence>
<keyword evidence="2" id="KW-1185">Reference proteome</keyword>
<dbReference type="eggNOG" id="COG4385">
    <property type="taxonomic scope" value="Bacteria"/>
</dbReference>